<reference evidence="11" key="2">
    <citation type="submission" date="2020-09" db="EMBL/GenBank/DDBJ databases">
        <authorList>
            <person name="Sun Q."/>
            <person name="Ohkuma M."/>
        </authorList>
    </citation>
    <scope>NUCLEOTIDE SEQUENCE</scope>
    <source>
        <strain evidence="11">JCM 14719</strain>
    </source>
</reference>
<comment type="subcellular location">
    <subcellularLocation>
        <location evidence="2 8">Cytoplasm</location>
    </subcellularLocation>
</comment>
<dbReference type="GO" id="GO:0003723">
    <property type="term" value="F:RNA binding"/>
    <property type="evidence" value="ECO:0007669"/>
    <property type="project" value="UniProtKB-UniRule"/>
</dbReference>
<comment type="caution">
    <text evidence="11">The sequence shown here is derived from an EMBL/GenBank/DDBJ whole genome shotgun (WGS) entry which is preliminary data.</text>
</comment>
<keyword evidence="5 8" id="KW-0378">Hydrolase</keyword>
<keyword evidence="7 8" id="KW-0694">RNA-binding</keyword>
<evidence type="ECO:0000256" key="3">
    <source>
        <dbReference type="ARBA" id="ARBA00022490"/>
    </source>
</evidence>
<dbReference type="Pfam" id="PF00773">
    <property type="entry name" value="RNB"/>
    <property type="match status" value="1"/>
</dbReference>
<dbReference type="PROSITE" id="PS01175">
    <property type="entry name" value="RIBONUCLEASE_II"/>
    <property type="match status" value="1"/>
</dbReference>
<dbReference type="InterPro" id="IPR013223">
    <property type="entry name" value="RNase_B_OB_dom"/>
</dbReference>
<dbReference type="GO" id="GO:0005829">
    <property type="term" value="C:cytosol"/>
    <property type="evidence" value="ECO:0007669"/>
    <property type="project" value="TreeGrafter"/>
</dbReference>
<dbReference type="SMART" id="SM00955">
    <property type="entry name" value="RNB"/>
    <property type="match status" value="1"/>
</dbReference>
<evidence type="ECO:0000256" key="8">
    <source>
        <dbReference type="HAMAP-Rule" id="MF_01895"/>
    </source>
</evidence>
<reference evidence="11" key="1">
    <citation type="journal article" date="2014" name="Int. J. Syst. Evol. Microbiol.">
        <title>Complete genome sequence of Corynebacterium casei LMG S-19264T (=DSM 44701T), isolated from a smear-ripened cheese.</title>
        <authorList>
            <consortium name="US DOE Joint Genome Institute (JGI-PGF)"/>
            <person name="Walter F."/>
            <person name="Albersmeier A."/>
            <person name="Kalinowski J."/>
            <person name="Ruckert C."/>
        </authorList>
    </citation>
    <scope>NUCLEOTIDE SEQUENCE</scope>
    <source>
        <strain evidence="11">JCM 14719</strain>
    </source>
</reference>
<accession>A0A8J3FBQ1</accession>
<dbReference type="SMART" id="SM00357">
    <property type="entry name" value="CSP"/>
    <property type="match status" value="2"/>
</dbReference>
<dbReference type="InterPro" id="IPR004476">
    <property type="entry name" value="RNase_II/RNase_R"/>
</dbReference>
<keyword evidence="3 8" id="KW-0963">Cytoplasm</keyword>
<evidence type="ECO:0000313" key="11">
    <source>
        <dbReference type="EMBL" id="GGK02575.1"/>
    </source>
</evidence>
<dbReference type="EMBL" id="BMOF01000031">
    <property type="protein sequence ID" value="GGK02575.1"/>
    <property type="molecule type" value="Genomic_DNA"/>
</dbReference>
<comment type="similarity">
    <text evidence="8">Belongs to the RNR ribonuclease family. RNase R subfamily.</text>
</comment>
<dbReference type="InterPro" id="IPR012340">
    <property type="entry name" value="NA-bd_OB-fold"/>
</dbReference>
<evidence type="ECO:0000256" key="4">
    <source>
        <dbReference type="ARBA" id="ARBA00022722"/>
    </source>
</evidence>
<dbReference type="InterPro" id="IPR040476">
    <property type="entry name" value="CSD2"/>
</dbReference>
<dbReference type="CDD" id="cd04471">
    <property type="entry name" value="S1_RNase_R"/>
    <property type="match status" value="1"/>
</dbReference>
<dbReference type="InterPro" id="IPR050180">
    <property type="entry name" value="RNR_Ribonuclease"/>
</dbReference>
<comment type="catalytic activity">
    <reaction evidence="1 8">
        <text>Exonucleolytic cleavage in the 3'- to 5'-direction to yield nucleoside 5'-phosphates.</text>
        <dbReference type="EC" id="3.1.13.1"/>
    </reaction>
</comment>
<name>A0A8J3FBQ1_9BACI</name>
<evidence type="ECO:0000313" key="12">
    <source>
        <dbReference type="Proteomes" id="UP000637720"/>
    </source>
</evidence>
<dbReference type="Pfam" id="PF17876">
    <property type="entry name" value="CSD2"/>
    <property type="match status" value="1"/>
</dbReference>
<dbReference type="SUPFAM" id="SSF50249">
    <property type="entry name" value="Nucleic acid-binding proteins"/>
    <property type="match status" value="4"/>
</dbReference>
<evidence type="ECO:0000256" key="9">
    <source>
        <dbReference type="SAM" id="MobiDB-lite"/>
    </source>
</evidence>
<keyword evidence="6 8" id="KW-0269">Exonuclease</keyword>
<evidence type="ECO:0000256" key="2">
    <source>
        <dbReference type="ARBA" id="ARBA00004496"/>
    </source>
</evidence>
<dbReference type="Pfam" id="PF00575">
    <property type="entry name" value="S1"/>
    <property type="match status" value="1"/>
</dbReference>
<dbReference type="HAMAP" id="MF_01895">
    <property type="entry name" value="RNase_R"/>
    <property type="match status" value="1"/>
</dbReference>
<comment type="function">
    <text evidence="8">3'-5' exoribonuclease that releases 5'-nucleoside monophosphates and is involved in maturation of structured RNAs.</text>
</comment>
<dbReference type="PROSITE" id="PS50126">
    <property type="entry name" value="S1"/>
    <property type="match status" value="1"/>
</dbReference>
<dbReference type="Pfam" id="PF08206">
    <property type="entry name" value="OB_RNB"/>
    <property type="match status" value="1"/>
</dbReference>
<dbReference type="NCBIfam" id="TIGR02063">
    <property type="entry name" value="RNase_R"/>
    <property type="match status" value="1"/>
</dbReference>
<dbReference type="InterPro" id="IPR003029">
    <property type="entry name" value="S1_domain"/>
</dbReference>
<dbReference type="InterPro" id="IPR001900">
    <property type="entry name" value="RNase_II/R"/>
</dbReference>
<evidence type="ECO:0000259" key="10">
    <source>
        <dbReference type="PROSITE" id="PS50126"/>
    </source>
</evidence>
<dbReference type="GO" id="GO:0008859">
    <property type="term" value="F:exoribonuclease II activity"/>
    <property type="evidence" value="ECO:0007669"/>
    <property type="project" value="UniProtKB-UniRule"/>
</dbReference>
<dbReference type="NCBIfam" id="TIGR00358">
    <property type="entry name" value="3_prime_RNase"/>
    <property type="match status" value="1"/>
</dbReference>
<dbReference type="InterPro" id="IPR022966">
    <property type="entry name" value="RNase_II/R_CS"/>
</dbReference>
<evidence type="ECO:0000256" key="7">
    <source>
        <dbReference type="ARBA" id="ARBA00022884"/>
    </source>
</evidence>
<feature type="compositionally biased region" description="Basic residues" evidence="9">
    <location>
        <begin position="753"/>
        <end position="781"/>
    </location>
</feature>
<evidence type="ECO:0000256" key="6">
    <source>
        <dbReference type="ARBA" id="ARBA00022839"/>
    </source>
</evidence>
<dbReference type="Proteomes" id="UP000637720">
    <property type="component" value="Unassembled WGS sequence"/>
</dbReference>
<feature type="region of interest" description="Disordered" evidence="9">
    <location>
        <begin position="727"/>
        <end position="781"/>
    </location>
</feature>
<gene>
    <name evidence="11" type="primary">vacB</name>
    <name evidence="8" type="synonym">rnr</name>
    <name evidence="11" type="ORF">GCM10007043_15840</name>
</gene>
<dbReference type="InterPro" id="IPR011129">
    <property type="entry name" value="CSD"/>
</dbReference>
<evidence type="ECO:0000256" key="1">
    <source>
        <dbReference type="ARBA" id="ARBA00001849"/>
    </source>
</evidence>
<organism evidence="11 12">
    <name type="scientific">Calditerricola satsumensis</name>
    <dbReference type="NCBI Taxonomy" id="373054"/>
    <lineage>
        <taxon>Bacteria</taxon>
        <taxon>Bacillati</taxon>
        <taxon>Bacillota</taxon>
        <taxon>Bacilli</taxon>
        <taxon>Bacillales</taxon>
        <taxon>Bacillaceae</taxon>
        <taxon>Calditerricola</taxon>
    </lineage>
</organism>
<dbReference type="PANTHER" id="PTHR23355">
    <property type="entry name" value="RIBONUCLEASE"/>
    <property type="match status" value="1"/>
</dbReference>
<dbReference type="FunFam" id="2.40.50.140:FF:000213">
    <property type="entry name" value="Ribonuclease R"/>
    <property type="match status" value="1"/>
</dbReference>
<dbReference type="PANTHER" id="PTHR23355:SF9">
    <property type="entry name" value="DIS3-LIKE EXONUCLEASE 2"/>
    <property type="match status" value="1"/>
</dbReference>
<dbReference type="AlphaFoldDB" id="A0A8J3FBQ1"/>
<sequence length="781" mass="89457">MGKPITEDAVLQFMREDAYKPLTVQELEAAFGITTAKEFTAFVKLLNRLEDEGKVVRTRTNRYGVPERMNLVRGRLEAHAKGFAFVIPDEPGEPDIYVHPNDVGGAMHGDKVLVRIEKRTGAQRAEGVVVRVLQRANTDIVGTYVDKETYGLVIPDDRRLTAHVYIPKEKSRGAVEGHKVVVRITRYPDATSDPEGEVREILGHKNDPGVDILSIIRRYDLPEAFPEEVLEEAEAIPDTIDPKELEGRRDLRDKKMVTIDGADAKDLDDAVSVERLPNGNYLLGVHIADVSYYVKEGSALDREAYRRGTSVYLVDRVIPMLPHRLSNGICSLNPRVDRLTISCEMEIDAETAEVVRYEIFPSVIRTNERMTYDAVRRILVDNDPELIERYEYLVDDFRLMEEMARKLRQKRMERGAIDFDFQEAKILVDEQGKPIDVQVRPRTIAEQIIEEFMLKANETVAEHFYWLRVPFIYRVHEDPDPEKMQAFLEFVSTLGYVVRGKADKIHPRALQQLLEAVKGTPEEQVISTVMLRSMKQARYEAECRGHFGLSTPYYTHFTSPIRRYPDLIVHRMIRRMWEKGGVAPEEEEALHERMRQIAEHSSERERIAVDAERETEDLKKAEYMLERIGEEFDAVVSSVTSFGLFVRLPNTIEGLVHISYLTDDYYHFHEKHLALVGERTGNVFRIGDAVRVRVLNVNVDEHTIDFELVGMERPAWVKKKAPRVIDATAHDAGRRGKKKGKNGRRDYAPAPPKKAKAKGKGKTKKKKAGAKKKARKAKKRR</sequence>
<dbReference type="FunFam" id="2.40.50.140:FF:000273">
    <property type="entry name" value="Ribonuclease R"/>
    <property type="match status" value="1"/>
</dbReference>
<dbReference type="GO" id="GO:0006402">
    <property type="term" value="P:mRNA catabolic process"/>
    <property type="evidence" value="ECO:0007669"/>
    <property type="project" value="TreeGrafter"/>
</dbReference>
<proteinExistence type="inferred from homology"/>
<feature type="domain" description="S1 motif" evidence="10">
    <location>
        <begin position="629"/>
        <end position="709"/>
    </location>
</feature>
<evidence type="ECO:0000256" key="5">
    <source>
        <dbReference type="ARBA" id="ARBA00022801"/>
    </source>
</evidence>
<keyword evidence="12" id="KW-1185">Reference proteome</keyword>
<dbReference type="SMART" id="SM00316">
    <property type="entry name" value="S1"/>
    <property type="match status" value="1"/>
</dbReference>
<protein>
    <recommendedName>
        <fullName evidence="8">Ribonuclease R</fullName>
        <shortName evidence="8">RNase R</shortName>
        <ecNumber evidence="8">3.1.13.1</ecNumber>
    </recommendedName>
</protein>
<keyword evidence="4 8" id="KW-0540">Nuclease</keyword>
<dbReference type="InterPro" id="IPR011805">
    <property type="entry name" value="RNase_R"/>
</dbReference>
<dbReference type="EC" id="3.1.13.1" evidence="8"/>
<dbReference type="Gene3D" id="2.40.50.140">
    <property type="entry name" value="Nucleic acid-binding proteins"/>
    <property type="match status" value="2"/>
</dbReference>